<feature type="transmembrane region" description="Helical" evidence="9">
    <location>
        <begin position="20"/>
        <end position="41"/>
    </location>
</feature>
<dbReference type="PROSITE" id="PS00713">
    <property type="entry name" value="NA_DICARBOXYL_SYMP_1"/>
    <property type="match status" value="1"/>
</dbReference>
<evidence type="ECO:0000256" key="2">
    <source>
        <dbReference type="ARBA" id="ARBA00006148"/>
    </source>
</evidence>
<keyword evidence="6 9" id="KW-1133">Transmembrane helix</keyword>
<sequence>MAGSRHNYIFLFDWLRKNALVCATAGGVLLGALLGSLIRLGNPSSQTIMLLSFPGELLMHMLKMMIIPLIFSSLISGLAQLDPKQSGRVGSLAVIYYFATTAIAVITGIILVLALHPGNPEYHRNISNEREIKRVSTIDTLLDLLRNMFPENIVQATMQQMETTVQIVNNTIPGRDPIKYKPVYKEGMNILGIIVFCISFGIVISQLGERARIMVEFFAVLDLAIMKLVSLIMWYSPLGITCLIMGKILEVDDISNTFRSLAMYTITVLSGLAIHSLISLPLLFFLLTRQNPFIFMRGLLQAWVTALGTASSSATLPISFRCLEENLGIDRRVTRFVLPVGATINMDGTALYEAVATIFIAQMNNVHLSFGQVITVSLTATLASIGAASVPSAGLVTMLLVLTAVGLPVKDVSLIIAVDWFLDRIRTSINVLGDAFGAGIVYHYSKEDLAKADAEHARKMLEQNDALIIAGEKGRRSTFMVHNTDQQLQLLNSNRHGGYEPVPSEEPTTTTAVNQINDPLTSINNNNP</sequence>
<dbReference type="InterPro" id="IPR036458">
    <property type="entry name" value="Na:dicarbo_symporter_sf"/>
</dbReference>
<evidence type="ECO:0000256" key="9">
    <source>
        <dbReference type="RuleBase" id="RU361216"/>
    </source>
</evidence>
<dbReference type="PROSITE" id="PS00714">
    <property type="entry name" value="NA_DICARBOXYL_SYMP_2"/>
    <property type="match status" value="1"/>
</dbReference>
<dbReference type="PANTHER" id="PTHR11958">
    <property type="entry name" value="SODIUM/DICARBOXYLATE SYMPORTER-RELATED"/>
    <property type="match status" value="1"/>
</dbReference>
<dbReference type="OrthoDB" id="5877963at2759"/>
<dbReference type="InterPro" id="IPR018107">
    <property type="entry name" value="Na-dicarboxylate_symporter_CS"/>
</dbReference>
<dbReference type="AlphaFoldDB" id="A0A8S9ZWA1"/>
<reference evidence="10" key="1">
    <citation type="journal article" date="2020" name="Ecol. Evol.">
        <title>Genome structure and content of the rice root-knot nematode (Meloidogyne graminicola).</title>
        <authorList>
            <person name="Phan N.T."/>
            <person name="Danchin E.G.J."/>
            <person name="Klopp C."/>
            <person name="Perfus-Barbeoch L."/>
            <person name="Kozlowski D.K."/>
            <person name="Koutsovoulos G.D."/>
            <person name="Lopez-Roques C."/>
            <person name="Bouchez O."/>
            <person name="Zahm M."/>
            <person name="Besnard G."/>
            <person name="Bellafiore S."/>
        </authorList>
    </citation>
    <scope>NUCLEOTIDE SEQUENCE</scope>
    <source>
        <strain evidence="10">VN-18</strain>
    </source>
</reference>
<proteinExistence type="inferred from homology"/>
<protein>
    <recommendedName>
        <fullName evidence="9">Amino acid transporter</fullName>
    </recommendedName>
</protein>
<dbReference type="GO" id="GO:0015501">
    <property type="term" value="F:glutamate:sodium symporter activity"/>
    <property type="evidence" value="ECO:0007669"/>
    <property type="project" value="TreeGrafter"/>
</dbReference>
<evidence type="ECO:0000256" key="6">
    <source>
        <dbReference type="ARBA" id="ARBA00022989"/>
    </source>
</evidence>
<dbReference type="InterPro" id="IPR001991">
    <property type="entry name" value="Na-dicarboxylate_symporter"/>
</dbReference>
<keyword evidence="11" id="KW-1185">Reference proteome</keyword>
<feature type="transmembrane region" description="Helical" evidence="9">
    <location>
        <begin position="373"/>
        <end position="393"/>
    </location>
</feature>
<name>A0A8S9ZWA1_9BILA</name>
<evidence type="ECO:0000313" key="11">
    <source>
        <dbReference type="Proteomes" id="UP000605970"/>
    </source>
</evidence>
<keyword evidence="5 9" id="KW-0769">Symport</keyword>
<keyword evidence="8" id="KW-0325">Glycoprotein</keyword>
<dbReference type="GO" id="GO:0015175">
    <property type="term" value="F:neutral L-amino acid transmembrane transporter activity"/>
    <property type="evidence" value="ECO:0007669"/>
    <property type="project" value="TreeGrafter"/>
</dbReference>
<evidence type="ECO:0000256" key="7">
    <source>
        <dbReference type="ARBA" id="ARBA00023136"/>
    </source>
</evidence>
<dbReference type="InterPro" id="IPR050746">
    <property type="entry name" value="DAACS"/>
</dbReference>
<dbReference type="Proteomes" id="UP000605970">
    <property type="component" value="Unassembled WGS sequence"/>
</dbReference>
<comment type="caution">
    <text evidence="10">The sequence shown here is derived from an EMBL/GenBank/DDBJ whole genome shotgun (WGS) entry which is preliminary data.</text>
</comment>
<organism evidence="10 11">
    <name type="scientific">Meloidogyne graminicola</name>
    <dbReference type="NCBI Taxonomy" id="189291"/>
    <lineage>
        <taxon>Eukaryota</taxon>
        <taxon>Metazoa</taxon>
        <taxon>Ecdysozoa</taxon>
        <taxon>Nematoda</taxon>
        <taxon>Chromadorea</taxon>
        <taxon>Rhabditida</taxon>
        <taxon>Tylenchina</taxon>
        <taxon>Tylenchomorpha</taxon>
        <taxon>Tylenchoidea</taxon>
        <taxon>Meloidogynidae</taxon>
        <taxon>Meloidogyninae</taxon>
        <taxon>Meloidogyne</taxon>
    </lineage>
</organism>
<feature type="transmembrane region" description="Helical" evidence="9">
    <location>
        <begin position="187"/>
        <end position="207"/>
    </location>
</feature>
<evidence type="ECO:0000256" key="4">
    <source>
        <dbReference type="ARBA" id="ARBA00022692"/>
    </source>
</evidence>
<evidence type="ECO:0000256" key="8">
    <source>
        <dbReference type="ARBA" id="ARBA00023180"/>
    </source>
</evidence>
<gene>
    <name evidence="10" type="ORF">Mgra_00003151</name>
</gene>
<dbReference type="SUPFAM" id="SSF118215">
    <property type="entry name" value="Proton glutamate symport protein"/>
    <property type="match status" value="1"/>
</dbReference>
<evidence type="ECO:0000256" key="5">
    <source>
        <dbReference type="ARBA" id="ARBA00022847"/>
    </source>
</evidence>
<feature type="transmembrane region" description="Helical" evidence="9">
    <location>
        <begin position="228"/>
        <end position="249"/>
    </location>
</feature>
<dbReference type="Pfam" id="PF00375">
    <property type="entry name" value="SDF"/>
    <property type="match status" value="1"/>
</dbReference>
<feature type="transmembrane region" description="Helical" evidence="9">
    <location>
        <begin position="93"/>
        <end position="115"/>
    </location>
</feature>
<dbReference type="PRINTS" id="PR00173">
    <property type="entry name" value="EDTRNSPORT"/>
</dbReference>
<evidence type="ECO:0000256" key="1">
    <source>
        <dbReference type="ARBA" id="ARBA00004141"/>
    </source>
</evidence>
<evidence type="ECO:0000313" key="10">
    <source>
        <dbReference type="EMBL" id="KAF7637407.1"/>
    </source>
</evidence>
<evidence type="ECO:0000256" key="3">
    <source>
        <dbReference type="ARBA" id="ARBA00022448"/>
    </source>
</evidence>
<feature type="transmembrane region" description="Helical" evidence="9">
    <location>
        <begin position="61"/>
        <end position="81"/>
    </location>
</feature>
<comment type="similarity">
    <text evidence="2 9">Belongs to the dicarboxylate/amino acid:cation symporter (DAACS) (TC 2.A.23) family.</text>
</comment>
<keyword evidence="3 9" id="KW-0813">Transport</keyword>
<accession>A0A8S9ZWA1</accession>
<keyword evidence="7 9" id="KW-0472">Membrane</keyword>
<dbReference type="EMBL" id="JABEBT010000020">
    <property type="protein sequence ID" value="KAF7637407.1"/>
    <property type="molecule type" value="Genomic_DNA"/>
</dbReference>
<keyword evidence="4 9" id="KW-0812">Transmembrane</keyword>
<dbReference type="GO" id="GO:0005313">
    <property type="term" value="F:L-glutamate transmembrane transporter activity"/>
    <property type="evidence" value="ECO:0007669"/>
    <property type="project" value="TreeGrafter"/>
</dbReference>
<dbReference type="PANTHER" id="PTHR11958:SF110">
    <property type="entry name" value="EXCITATORY AMINO ACID TRANSPORTER"/>
    <property type="match status" value="1"/>
</dbReference>
<dbReference type="Gene3D" id="1.10.3860.10">
    <property type="entry name" value="Sodium:dicarboxylate symporter"/>
    <property type="match status" value="1"/>
</dbReference>
<dbReference type="GO" id="GO:0005886">
    <property type="term" value="C:plasma membrane"/>
    <property type="evidence" value="ECO:0007669"/>
    <property type="project" value="TreeGrafter"/>
</dbReference>
<comment type="subcellular location">
    <subcellularLocation>
        <location evidence="1 9">Membrane</location>
        <topology evidence="1 9">Multi-pass membrane protein</topology>
    </subcellularLocation>
</comment>
<feature type="transmembrane region" description="Helical" evidence="9">
    <location>
        <begin position="261"/>
        <end position="287"/>
    </location>
</feature>
<feature type="transmembrane region" description="Helical" evidence="9">
    <location>
        <begin position="399"/>
        <end position="422"/>
    </location>
</feature>